<reference evidence="3 4" key="1">
    <citation type="submission" date="2017-12" db="EMBL/GenBank/DDBJ databases">
        <title>Phylogenetic diversity of female urinary microbiome.</title>
        <authorList>
            <person name="Thomas-White K."/>
            <person name="Wolfe A.J."/>
        </authorList>
    </citation>
    <scope>NUCLEOTIDE SEQUENCE [LARGE SCALE GENOMIC DNA]</scope>
    <source>
        <strain evidence="3 4">UMB0426</strain>
    </source>
</reference>
<comment type="caution">
    <text evidence="3">The sequence shown here is derived from an EMBL/GenBank/DDBJ whole genome shotgun (WGS) entry which is preliminary data.</text>
</comment>
<dbReference type="EMBL" id="PKGO01000009">
    <property type="protein sequence ID" value="PKY69756.1"/>
    <property type="molecule type" value="Genomic_DNA"/>
</dbReference>
<sequence length="222" mass="24014">MAEHLILADSQSVRDALTFVGRAAQVNDDGVRVQASRGVLAMLAPALAPRGLFDSTPLILVLRVLNADPELECDLTVETLTESTDPCALRLPEVAVARTWANVEVPHGGWTQTAEISEEVLHDEARAGSADVAHALPLNPGRDVLNKVRGKVWGEPSAALANLPRGVAFASSMFGFLHPTGHSASVWRAVRWFRMSHENGHVLYRGPVAEGLTQIRRTGPRR</sequence>
<dbReference type="Pfam" id="PF26035">
    <property type="entry name" value="DUF8010"/>
    <property type="match status" value="1"/>
</dbReference>
<dbReference type="Proteomes" id="UP000242755">
    <property type="component" value="Unassembled WGS sequence"/>
</dbReference>
<name>A0A2I1IF47_9MICO</name>
<protein>
    <submittedName>
        <fullName evidence="3">Uncharacterized protein</fullName>
    </submittedName>
</protein>
<feature type="domain" description="DUF8010" evidence="1">
    <location>
        <begin position="2"/>
        <end position="78"/>
    </location>
</feature>
<feature type="domain" description="DUF8185" evidence="2">
    <location>
        <begin position="106"/>
        <end position="206"/>
    </location>
</feature>
<dbReference type="InterPro" id="IPR058323">
    <property type="entry name" value="DUF8010"/>
</dbReference>
<dbReference type="Pfam" id="PF26572">
    <property type="entry name" value="DUF8185"/>
    <property type="match status" value="1"/>
</dbReference>
<evidence type="ECO:0000313" key="4">
    <source>
        <dbReference type="Proteomes" id="UP000242755"/>
    </source>
</evidence>
<organism evidence="3 4">
    <name type="scientific">Brevibacterium ravenspurgense</name>
    <dbReference type="NCBI Taxonomy" id="479117"/>
    <lineage>
        <taxon>Bacteria</taxon>
        <taxon>Bacillati</taxon>
        <taxon>Actinomycetota</taxon>
        <taxon>Actinomycetes</taxon>
        <taxon>Micrococcales</taxon>
        <taxon>Brevibacteriaceae</taxon>
        <taxon>Brevibacterium</taxon>
    </lineage>
</organism>
<dbReference type="InterPro" id="IPR058498">
    <property type="entry name" value="DUF8185"/>
</dbReference>
<gene>
    <name evidence="3" type="ORF">CYJ40_09430</name>
</gene>
<dbReference type="RefSeq" id="WP_101672888.1">
    <property type="nucleotide sequence ID" value="NZ_PKGO01000009.1"/>
</dbReference>
<proteinExistence type="predicted"/>
<evidence type="ECO:0000259" key="1">
    <source>
        <dbReference type="Pfam" id="PF26035"/>
    </source>
</evidence>
<accession>A0A2I1IF47</accession>
<evidence type="ECO:0000313" key="3">
    <source>
        <dbReference type="EMBL" id="PKY69756.1"/>
    </source>
</evidence>
<evidence type="ECO:0000259" key="2">
    <source>
        <dbReference type="Pfam" id="PF26572"/>
    </source>
</evidence>
<dbReference type="AlphaFoldDB" id="A0A2I1IF47"/>